<accession>A0A7S7RFU9</accession>
<evidence type="ECO:0000313" key="2">
    <source>
        <dbReference type="Proteomes" id="UP000593906"/>
    </source>
</evidence>
<name>A0A7S7RFU9_CRYPV</name>
<gene>
    <name evidence="1" type="ORF">CPATCC_002900</name>
</gene>
<dbReference type="AlphaFoldDB" id="A0A7S7RFU9"/>
<organism evidence="1 2">
    <name type="scientific">Cryptosporidium parvum</name>
    <dbReference type="NCBI Taxonomy" id="5807"/>
    <lineage>
        <taxon>Eukaryota</taxon>
        <taxon>Sar</taxon>
        <taxon>Alveolata</taxon>
        <taxon>Apicomplexa</taxon>
        <taxon>Conoidasida</taxon>
        <taxon>Coccidia</taxon>
        <taxon>Eucoccidiorida</taxon>
        <taxon>Eimeriorina</taxon>
        <taxon>Cryptosporidiidae</taxon>
        <taxon>Cryptosporidium</taxon>
    </lineage>
</organism>
<dbReference type="Proteomes" id="UP000593906">
    <property type="component" value="Chromosome 6"/>
</dbReference>
<evidence type="ECO:0000313" key="1">
    <source>
        <dbReference type="EMBL" id="QOY41229.1"/>
    </source>
</evidence>
<protein>
    <submittedName>
        <fullName evidence="1">Uncharacterized protein</fullName>
    </submittedName>
</protein>
<dbReference type="VEuPathDB" id="CryptoDB:CPATCC_0015010"/>
<reference evidence="1 2" key="1">
    <citation type="submission" date="2019-09" db="EMBL/GenBank/DDBJ databases">
        <title>Consistent, comparative and evidence-based genome assembly and annotation for Cryptosporidium parvum, C. hominis and C. tyzzeri.</title>
        <authorList>
            <person name="Baptista R.P."/>
            <person name="Li Y."/>
            <person name="Sateriale A."/>
            <person name="Ansell B."/>
            <person name="Jex A."/>
            <person name="Sanders M."/>
            <person name="Brooks K."/>
            <person name="Tracey A."/>
            <person name="Berriman M."/>
            <person name="Striepen B."/>
            <person name="Cotton J.A."/>
            <person name="Kissinger J.C."/>
        </authorList>
    </citation>
    <scope>NUCLEOTIDE SEQUENCE [LARGE SCALE GENOMIC DNA]</scope>
    <source>
        <strain evidence="1 2">IOWA-ATCC</strain>
    </source>
</reference>
<dbReference type="EMBL" id="CP044417">
    <property type="protein sequence ID" value="QOY41229.1"/>
    <property type="molecule type" value="Genomic_DNA"/>
</dbReference>
<sequence length="189" mass="21424">MNDFDIIESQLAKINELRNQVEGIEKTNFNNVNNKTIIDKNLEISISSESTLQERYKSINLLYLVGQKKLIREIINTQSPSNLTNLIKRMINTPPIGDSIEKMACNRNTWIDESIWQLSKVSSEDNSDNTASSDINDKDKNLSEILELLNHYKYHFDSSLQLSGAINLSIGMLNNSNKEESINSSSSPK</sequence>
<dbReference type="OMA" id="TSIHEIC"/>
<proteinExistence type="predicted"/>